<name>A0A8T3AW10_DENNO</name>
<dbReference type="SMR" id="A0A8T3AW10"/>
<evidence type="ECO:0000256" key="2">
    <source>
        <dbReference type="ARBA" id="ARBA00022833"/>
    </source>
</evidence>
<organism evidence="3 4">
    <name type="scientific">Dendrobium nobile</name>
    <name type="common">Orchid</name>
    <dbReference type="NCBI Taxonomy" id="94219"/>
    <lineage>
        <taxon>Eukaryota</taxon>
        <taxon>Viridiplantae</taxon>
        <taxon>Streptophyta</taxon>
        <taxon>Embryophyta</taxon>
        <taxon>Tracheophyta</taxon>
        <taxon>Spermatophyta</taxon>
        <taxon>Magnoliopsida</taxon>
        <taxon>Liliopsida</taxon>
        <taxon>Asparagales</taxon>
        <taxon>Orchidaceae</taxon>
        <taxon>Epidendroideae</taxon>
        <taxon>Malaxideae</taxon>
        <taxon>Dendrobiinae</taxon>
        <taxon>Dendrobium</taxon>
    </lineage>
</organism>
<dbReference type="Proteomes" id="UP000829196">
    <property type="component" value="Unassembled WGS sequence"/>
</dbReference>
<dbReference type="PANTHER" id="PTHR45686:SF4">
    <property type="entry name" value="ADP-RIBOSYLATION FACTOR GTPASE ACTIVATING PROTEIN 3, ISOFORM H"/>
    <property type="match status" value="1"/>
</dbReference>
<protein>
    <submittedName>
        <fullName evidence="3">Uncharacterized protein</fullName>
    </submittedName>
</protein>
<evidence type="ECO:0000313" key="3">
    <source>
        <dbReference type="EMBL" id="KAI0500796.1"/>
    </source>
</evidence>
<proteinExistence type="predicted"/>
<evidence type="ECO:0000313" key="4">
    <source>
        <dbReference type="Proteomes" id="UP000829196"/>
    </source>
</evidence>
<accession>A0A8T3AW10</accession>
<keyword evidence="1" id="KW-0479">Metal-binding</keyword>
<dbReference type="AlphaFoldDB" id="A0A8T3AW10"/>
<dbReference type="GO" id="GO:0046872">
    <property type="term" value="F:metal ion binding"/>
    <property type="evidence" value="ECO:0007669"/>
    <property type="project" value="UniProtKB-KW"/>
</dbReference>
<gene>
    <name evidence="3" type="ORF">KFK09_019013</name>
</gene>
<dbReference type="OrthoDB" id="983479at2759"/>
<keyword evidence="4" id="KW-1185">Reference proteome</keyword>
<dbReference type="PANTHER" id="PTHR45686">
    <property type="entry name" value="ADP-RIBOSYLATION FACTOR GTPASE ACTIVATING PROTEIN 3, ISOFORM H-RELATED"/>
    <property type="match status" value="1"/>
</dbReference>
<dbReference type="EMBL" id="JAGYWB010000013">
    <property type="protein sequence ID" value="KAI0500796.1"/>
    <property type="molecule type" value="Genomic_DNA"/>
</dbReference>
<keyword evidence="2" id="KW-0862">Zinc</keyword>
<reference evidence="3" key="1">
    <citation type="journal article" date="2022" name="Front. Genet.">
        <title>Chromosome-Scale Assembly of the Dendrobium nobile Genome Provides Insights Into the Molecular Mechanism of the Biosynthesis of the Medicinal Active Ingredient of Dendrobium.</title>
        <authorList>
            <person name="Xu Q."/>
            <person name="Niu S.-C."/>
            <person name="Li K.-L."/>
            <person name="Zheng P.-J."/>
            <person name="Zhang X.-J."/>
            <person name="Jia Y."/>
            <person name="Liu Y."/>
            <person name="Niu Y.-X."/>
            <person name="Yu L.-H."/>
            <person name="Chen D.-F."/>
            <person name="Zhang G.-Q."/>
        </authorList>
    </citation>
    <scope>NUCLEOTIDE SEQUENCE</scope>
    <source>
        <tissue evidence="3">Leaf</tissue>
    </source>
</reference>
<comment type="caution">
    <text evidence="3">The sequence shown here is derived from an EMBL/GenBank/DDBJ whole genome shotgun (WGS) entry which is preliminary data.</text>
</comment>
<sequence length="169" mass="18579">MLKVAYMLEQNLEDKHEVPDITYPPKATQSLVTSFVKRPISAKKVGIKSGGLGVRKHTTKESNEARMKFSNAKSISSAQFFGEQNNKIDKEDQIILQKFTGATSISSADIFGHGGGDSHLDLAAADLINRFSFQASQDISSLKNMDGEIGKKLTSLASNFMRNLQDRIL</sequence>
<dbReference type="GO" id="GO:0048205">
    <property type="term" value="P:COPI coating of Golgi vesicle"/>
    <property type="evidence" value="ECO:0007669"/>
    <property type="project" value="TreeGrafter"/>
</dbReference>
<evidence type="ECO:0000256" key="1">
    <source>
        <dbReference type="ARBA" id="ARBA00022723"/>
    </source>
</evidence>
<dbReference type="GO" id="GO:0000139">
    <property type="term" value="C:Golgi membrane"/>
    <property type="evidence" value="ECO:0007669"/>
    <property type="project" value="GOC"/>
</dbReference>